<dbReference type="CDD" id="cd24010">
    <property type="entry name" value="ASKHA_NBD_AcK_PK"/>
    <property type="match status" value="1"/>
</dbReference>
<dbReference type="Pfam" id="PF00871">
    <property type="entry name" value="Acetate_kinase"/>
    <property type="match status" value="1"/>
</dbReference>
<feature type="binding site" evidence="6">
    <location>
        <position position="7"/>
    </location>
    <ligand>
        <name>Mg(2+)</name>
        <dbReference type="ChEBI" id="CHEBI:18420"/>
    </ligand>
</feature>
<comment type="function">
    <text evidence="6">Catalyzes the formation of acetyl phosphate from acetate and ATP. Can also catalyze the reverse reaction.</text>
</comment>
<evidence type="ECO:0000256" key="3">
    <source>
        <dbReference type="ARBA" id="ARBA00022741"/>
    </source>
</evidence>
<sequence length="417" mass="45627">MKVLTLNAGSSSLKYQLIDLADGTVLIRGLCERVGGPDAVHKFDRGLGELKRAEPMRDHHDALQLVLAVLTEAERGPIRDLADIDAIGHRIVSGGEFFSESTLIDDDVLDKIAVCSELAPLHNPPALHVIRACRELMPGIPEVAVFDTAFFQTLPPRAYVYPLPYEYYTDYQIRKYGAHGTSHRYVARHAAKMIGADVYDLRLITCHLGNGASIAAVDHGVAVDTTMGLTPLDGLMMGTRCGTIDPAVVTHIQTRLGYTPEQMNEIMNKRSGLLGVSGVSSDLRAVEEAALAGNERAVLALELYAYFIKRYIGQYFAVLGGADAIVFTAGVGENSEYMREKCLAGLEPLGIVLDARRNRLRTGERIISEDRSRVKIMVIPTNEELMIARDVEKIVDELRLAEVLAAGADDEVEQTLV</sequence>
<keyword evidence="3 6" id="KW-0547">Nucleotide-binding</keyword>
<gene>
    <name evidence="6" type="primary">ackA</name>
    <name evidence="8" type="ORF">LPT13_08510</name>
</gene>
<dbReference type="EMBL" id="JAJMLW010000003">
    <property type="protein sequence ID" value="MCI2242390.1"/>
    <property type="molecule type" value="Genomic_DNA"/>
</dbReference>
<keyword evidence="6" id="KW-0479">Metal-binding</keyword>
<keyword evidence="6" id="KW-0460">Magnesium</keyword>
<proteinExistence type="inferred from homology"/>
<feature type="binding site" evidence="6">
    <location>
        <begin position="282"/>
        <end position="284"/>
    </location>
    <ligand>
        <name>ATP</name>
        <dbReference type="ChEBI" id="CHEBI:30616"/>
    </ligand>
</feature>
<dbReference type="SUPFAM" id="SSF53067">
    <property type="entry name" value="Actin-like ATPase domain"/>
    <property type="match status" value="2"/>
</dbReference>
<evidence type="ECO:0000256" key="2">
    <source>
        <dbReference type="ARBA" id="ARBA00022679"/>
    </source>
</evidence>
<keyword evidence="2 6" id="KW-0808">Transferase</keyword>
<protein>
    <recommendedName>
        <fullName evidence="6">Acetate kinase</fullName>
        <ecNumber evidence="6">2.7.2.1</ecNumber>
    </recommendedName>
    <alternativeName>
        <fullName evidence="6">Acetokinase</fullName>
    </alternativeName>
</protein>
<comment type="pathway">
    <text evidence="6">Metabolic intermediate biosynthesis; acetyl-CoA biosynthesis; acetyl-CoA from acetate: step 1/2.</text>
</comment>
<evidence type="ECO:0000256" key="4">
    <source>
        <dbReference type="ARBA" id="ARBA00022777"/>
    </source>
</evidence>
<organism evidence="8 9">
    <name type="scientific">Adlercreutzia faecimuris</name>
    <dbReference type="NCBI Taxonomy" id="2897341"/>
    <lineage>
        <taxon>Bacteria</taxon>
        <taxon>Bacillati</taxon>
        <taxon>Actinomycetota</taxon>
        <taxon>Coriobacteriia</taxon>
        <taxon>Eggerthellales</taxon>
        <taxon>Eggerthellaceae</taxon>
        <taxon>Adlercreutzia</taxon>
    </lineage>
</organism>
<dbReference type="PIRSF" id="PIRSF000722">
    <property type="entry name" value="Acetate_prop_kin"/>
    <property type="match status" value="1"/>
</dbReference>
<comment type="catalytic activity">
    <reaction evidence="6">
        <text>acetate + ATP = acetyl phosphate + ADP</text>
        <dbReference type="Rhea" id="RHEA:11352"/>
        <dbReference type="ChEBI" id="CHEBI:22191"/>
        <dbReference type="ChEBI" id="CHEBI:30089"/>
        <dbReference type="ChEBI" id="CHEBI:30616"/>
        <dbReference type="ChEBI" id="CHEBI:456216"/>
        <dbReference type="EC" id="2.7.2.1"/>
    </reaction>
</comment>
<feature type="binding site" evidence="6">
    <location>
        <position position="14"/>
    </location>
    <ligand>
        <name>ATP</name>
        <dbReference type="ChEBI" id="CHEBI:30616"/>
    </ligand>
</feature>
<feature type="site" description="Transition state stabilizer" evidence="6">
    <location>
        <position position="179"/>
    </location>
</feature>
<dbReference type="NCBIfam" id="TIGR00016">
    <property type="entry name" value="ackA"/>
    <property type="match status" value="1"/>
</dbReference>
<dbReference type="InterPro" id="IPR023865">
    <property type="entry name" value="Aliphatic_acid_kinase_CS"/>
</dbReference>
<name>A0ABS9WHZ1_9ACTN</name>
<dbReference type="PROSITE" id="PS01076">
    <property type="entry name" value="ACETATE_KINASE_2"/>
    <property type="match status" value="1"/>
</dbReference>
<comment type="subcellular location">
    <subcellularLocation>
        <location evidence="6">Cytoplasm</location>
    </subcellularLocation>
</comment>
<dbReference type="HAMAP" id="MF_00020">
    <property type="entry name" value="Acetate_kinase"/>
    <property type="match status" value="1"/>
</dbReference>
<dbReference type="EC" id="2.7.2.1" evidence="6"/>
<dbReference type="PANTHER" id="PTHR21060">
    <property type="entry name" value="ACETATE KINASE"/>
    <property type="match status" value="1"/>
</dbReference>
<feature type="binding site" evidence="6">
    <location>
        <begin position="207"/>
        <end position="211"/>
    </location>
    <ligand>
        <name>ATP</name>
        <dbReference type="ChEBI" id="CHEBI:30616"/>
    </ligand>
</feature>
<dbReference type="PRINTS" id="PR00471">
    <property type="entry name" value="ACETATEKNASE"/>
</dbReference>
<feature type="binding site" evidence="6">
    <location>
        <position position="90"/>
    </location>
    <ligand>
        <name>substrate</name>
    </ligand>
</feature>
<accession>A0ABS9WHZ1</accession>
<reference evidence="8" key="1">
    <citation type="submission" date="2021-11" db="EMBL/GenBank/DDBJ databases">
        <title>A Novel Adlercreutzia Species, isolated from a Allomyrina dichotoma larva feces.</title>
        <authorList>
            <person name="Suh M.K."/>
        </authorList>
    </citation>
    <scope>NUCLEOTIDE SEQUENCE</scope>
    <source>
        <strain evidence="8">JBNU-10</strain>
    </source>
</reference>
<keyword evidence="5 6" id="KW-0067">ATP-binding</keyword>
<dbReference type="InterPro" id="IPR043129">
    <property type="entry name" value="ATPase_NBD"/>
</dbReference>
<keyword evidence="4 6" id="KW-0418">Kinase</keyword>
<comment type="caution">
    <text evidence="8">The sequence shown here is derived from an EMBL/GenBank/DDBJ whole genome shotgun (WGS) entry which is preliminary data.</text>
</comment>
<comment type="subunit">
    <text evidence="6">Homodimer.</text>
</comment>
<dbReference type="PANTHER" id="PTHR21060:SF15">
    <property type="entry name" value="ACETATE KINASE-RELATED"/>
    <property type="match status" value="1"/>
</dbReference>
<feature type="binding site" evidence="6">
    <location>
        <begin position="330"/>
        <end position="334"/>
    </location>
    <ligand>
        <name>ATP</name>
        <dbReference type="ChEBI" id="CHEBI:30616"/>
    </ligand>
</feature>
<dbReference type="Proteomes" id="UP001430755">
    <property type="component" value="Unassembled WGS sequence"/>
</dbReference>
<feature type="binding site" evidence="6">
    <location>
        <position position="383"/>
    </location>
    <ligand>
        <name>Mg(2+)</name>
        <dbReference type="ChEBI" id="CHEBI:18420"/>
    </ligand>
</feature>
<evidence type="ECO:0000256" key="7">
    <source>
        <dbReference type="RuleBase" id="RU003835"/>
    </source>
</evidence>
<dbReference type="InterPro" id="IPR004372">
    <property type="entry name" value="Ac/propionate_kinase"/>
</dbReference>
<evidence type="ECO:0000313" key="9">
    <source>
        <dbReference type="Proteomes" id="UP001430755"/>
    </source>
</evidence>
<comment type="similarity">
    <text evidence="1 6 7">Belongs to the acetokinase family.</text>
</comment>
<evidence type="ECO:0000256" key="5">
    <source>
        <dbReference type="ARBA" id="ARBA00022840"/>
    </source>
</evidence>
<feature type="site" description="Transition state stabilizer" evidence="6">
    <location>
        <position position="240"/>
    </location>
</feature>
<evidence type="ECO:0000256" key="6">
    <source>
        <dbReference type="HAMAP-Rule" id="MF_00020"/>
    </source>
</evidence>
<dbReference type="PROSITE" id="PS01075">
    <property type="entry name" value="ACETATE_KINASE_1"/>
    <property type="match status" value="1"/>
</dbReference>
<dbReference type="Gene3D" id="3.30.420.40">
    <property type="match status" value="2"/>
</dbReference>
<keyword evidence="9" id="KW-1185">Reference proteome</keyword>
<keyword evidence="6" id="KW-0963">Cytoplasm</keyword>
<dbReference type="RefSeq" id="WP_242165608.1">
    <property type="nucleotide sequence ID" value="NZ_JAJMLW010000003.1"/>
</dbReference>
<dbReference type="GO" id="GO:0016301">
    <property type="term" value="F:kinase activity"/>
    <property type="evidence" value="ECO:0007669"/>
    <property type="project" value="UniProtKB-KW"/>
</dbReference>
<evidence type="ECO:0000256" key="1">
    <source>
        <dbReference type="ARBA" id="ARBA00008748"/>
    </source>
</evidence>
<feature type="active site" description="Proton donor/acceptor" evidence="6">
    <location>
        <position position="147"/>
    </location>
</feature>
<comment type="cofactor">
    <cofactor evidence="6">
        <name>Mg(2+)</name>
        <dbReference type="ChEBI" id="CHEBI:18420"/>
    </cofactor>
    <cofactor evidence="6">
        <name>Mn(2+)</name>
        <dbReference type="ChEBI" id="CHEBI:29035"/>
    </cofactor>
    <text evidence="6">Mg(2+). Can also accept Mn(2+).</text>
</comment>
<dbReference type="InterPro" id="IPR000890">
    <property type="entry name" value="Aliphatic_acid_kin_short-chain"/>
</dbReference>
<evidence type="ECO:0000313" key="8">
    <source>
        <dbReference type="EMBL" id="MCI2242390.1"/>
    </source>
</evidence>